<sequence>MSKADDTRDRILDAFEQLVLELGERAGTIAATAEAAGVSKGGLLYHFGSKAALVEGLAERLDRFGEAEQQRLSPMPDAVTVFLRESVAAEHPIDRTLVALLKLGQHDEHRAARDALTRLDEHYLAALTESLGDRDLALLVVRLSDGIYLRSAIGGAGSLGPADVDRVIERLDRLLGERSGP</sequence>
<dbReference type="PANTHER" id="PTHR30055">
    <property type="entry name" value="HTH-TYPE TRANSCRIPTIONAL REGULATOR RUTR"/>
    <property type="match status" value="1"/>
</dbReference>
<keyword evidence="5" id="KW-1185">Reference proteome</keyword>
<feature type="domain" description="HTH tetR-type" evidence="3">
    <location>
        <begin position="5"/>
        <end position="65"/>
    </location>
</feature>
<dbReference type="InterPro" id="IPR009057">
    <property type="entry name" value="Homeodomain-like_sf"/>
</dbReference>
<evidence type="ECO:0000256" key="2">
    <source>
        <dbReference type="PROSITE-ProRule" id="PRU00335"/>
    </source>
</evidence>
<name>A0AA87RBN1_9MICO</name>
<dbReference type="InterPro" id="IPR001647">
    <property type="entry name" value="HTH_TetR"/>
</dbReference>
<dbReference type="EMBL" id="BJUU01000007">
    <property type="protein sequence ID" value="GEK80104.1"/>
    <property type="molecule type" value="Genomic_DNA"/>
</dbReference>
<reference evidence="4 5" key="1">
    <citation type="submission" date="2019-07" db="EMBL/GenBank/DDBJ databases">
        <title>Whole genome shotgun sequence of Agrococcus baldri NBRC 103055.</title>
        <authorList>
            <person name="Hosoyama A."/>
            <person name="Uohara A."/>
            <person name="Ohji S."/>
            <person name="Ichikawa N."/>
        </authorList>
    </citation>
    <scope>NUCLEOTIDE SEQUENCE [LARGE SCALE GENOMIC DNA]</scope>
    <source>
        <strain evidence="4 5">NBRC 103055</strain>
    </source>
</reference>
<dbReference type="GO" id="GO:0000976">
    <property type="term" value="F:transcription cis-regulatory region binding"/>
    <property type="evidence" value="ECO:0007669"/>
    <property type="project" value="TreeGrafter"/>
</dbReference>
<dbReference type="AlphaFoldDB" id="A0AA87RBN1"/>
<dbReference type="PROSITE" id="PS50977">
    <property type="entry name" value="HTH_TETR_2"/>
    <property type="match status" value="1"/>
</dbReference>
<dbReference type="Proteomes" id="UP000321749">
    <property type="component" value="Unassembled WGS sequence"/>
</dbReference>
<proteinExistence type="predicted"/>
<dbReference type="Pfam" id="PF00440">
    <property type="entry name" value="TetR_N"/>
    <property type="match status" value="1"/>
</dbReference>
<evidence type="ECO:0000313" key="5">
    <source>
        <dbReference type="Proteomes" id="UP000321749"/>
    </source>
</evidence>
<protein>
    <submittedName>
        <fullName evidence="4">TetR family transcriptional regulator</fullName>
    </submittedName>
</protein>
<gene>
    <name evidence="4" type="ORF">ABA31_14550</name>
</gene>
<evidence type="ECO:0000313" key="4">
    <source>
        <dbReference type="EMBL" id="GEK80104.1"/>
    </source>
</evidence>
<dbReference type="InterPro" id="IPR050109">
    <property type="entry name" value="HTH-type_TetR-like_transc_reg"/>
</dbReference>
<accession>A0AA87RBN1</accession>
<dbReference type="PANTHER" id="PTHR30055:SF148">
    <property type="entry name" value="TETR-FAMILY TRANSCRIPTIONAL REGULATOR"/>
    <property type="match status" value="1"/>
</dbReference>
<evidence type="ECO:0000256" key="1">
    <source>
        <dbReference type="ARBA" id="ARBA00023125"/>
    </source>
</evidence>
<dbReference type="RefSeq" id="WP_186808175.1">
    <property type="nucleotide sequence ID" value="NZ_BJUU01000007.1"/>
</dbReference>
<feature type="DNA-binding region" description="H-T-H motif" evidence="2">
    <location>
        <begin position="28"/>
        <end position="47"/>
    </location>
</feature>
<organism evidence="4 5">
    <name type="scientific">Agrococcus baldri</name>
    <dbReference type="NCBI Taxonomy" id="153730"/>
    <lineage>
        <taxon>Bacteria</taxon>
        <taxon>Bacillati</taxon>
        <taxon>Actinomycetota</taxon>
        <taxon>Actinomycetes</taxon>
        <taxon>Micrococcales</taxon>
        <taxon>Microbacteriaceae</taxon>
        <taxon>Agrococcus</taxon>
    </lineage>
</organism>
<keyword evidence="1 2" id="KW-0238">DNA-binding</keyword>
<dbReference type="PRINTS" id="PR00455">
    <property type="entry name" value="HTHTETR"/>
</dbReference>
<dbReference type="Gene3D" id="1.10.357.10">
    <property type="entry name" value="Tetracycline Repressor, domain 2"/>
    <property type="match status" value="1"/>
</dbReference>
<evidence type="ECO:0000259" key="3">
    <source>
        <dbReference type="PROSITE" id="PS50977"/>
    </source>
</evidence>
<comment type="caution">
    <text evidence="4">The sequence shown here is derived from an EMBL/GenBank/DDBJ whole genome shotgun (WGS) entry which is preliminary data.</text>
</comment>
<dbReference type="GO" id="GO:0003700">
    <property type="term" value="F:DNA-binding transcription factor activity"/>
    <property type="evidence" value="ECO:0007669"/>
    <property type="project" value="TreeGrafter"/>
</dbReference>
<dbReference type="SUPFAM" id="SSF46689">
    <property type="entry name" value="Homeodomain-like"/>
    <property type="match status" value="1"/>
</dbReference>